<feature type="domain" description="PID" evidence="8">
    <location>
        <begin position="48"/>
        <end position="158"/>
    </location>
</feature>
<evidence type="ECO:0000256" key="7">
    <source>
        <dbReference type="ARBA" id="ARBA00023221"/>
    </source>
</evidence>
<accession>A0A2I3GC17</accession>
<proteinExistence type="predicted"/>
<dbReference type="GO" id="GO:0008203">
    <property type="term" value="P:cholesterol metabolic process"/>
    <property type="evidence" value="ECO:0007669"/>
    <property type="project" value="UniProtKB-KW"/>
</dbReference>
<reference evidence="9 10" key="1">
    <citation type="submission" date="2012-10" db="EMBL/GenBank/DDBJ databases">
        <authorList>
            <consortium name="Gibbon Genome Sequencing Consortium"/>
        </authorList>
    </citation>
    <scope>NUCLEOTIDE SEQUENCE [LARGE SCALE GENOMIC DNA]</scope>
</reference>
<evidence type="ECO:0000259" key="8">
    <source>
        <dbReference type="PROSITE" id="PS01179"/>
    </source>
</evidence>
<evidence type="ECO:0000313" key="10">
    <source>
        <dbReference type="Proteomes" id="UP000001073"/>
    </source>
</evidence>
<keyword evidence="10" id="KW-1185">Reference proteome</keyword>
<keyword evidence="5" id="KW-0443">Lipid metabolism</keyword>
<dbReference type="Proteomes" id="UP000001073">
    <property type="component" value="Chromosome 24"/>
</dbReference>
<keyword evidence="3" id="KW-0153">Cholesterol metabolism</keyword>
<dbReference type="GO" id="GO:0006897">
    <property type="term" value="P:endocytosis"/>
    <property type="evidence" value="ECO:0007669"/>
    <property type="project" value="UniProtKB-KW"/>
</dbReference>
<evidence type="ECO:0000256" key="3">
    <source>
        <dbReference type="ARBA" id="ARBA00022548"/>
    </source>
</evidence>
<dbReference type="PANTHER" id="PTHR11232:SF35">
    <property type="entry name" value="LOW DENSITY LIPOPROTEIN RECEPTOR ADAPTER PROTEIN 1"/>
    <property type="match status" value="1"/>
</dbReference>
<evidence type="ECO:0000313" key="9">
    <source>
        <dbReference type="Ensembl" id="ENSNLEP00000028846.1"/>
    </source>
</evidence>
<dbReference type="PROSITE" id="PS01179">
    <property type="entry name" value="PID"/>
    <property type="match status" value="1"/>
</dbReference>
<dbReference type="AlphaFoldDB" id="A0A2I3GC17"/>
<dbReference type="SMART" id="SM00462">
    <property type="entry name" value="PTB"/>
    <property type="match status" value="1"/>
</dbReference>
<dbReference type="Pfam" id="PF00640">
    <property type="entry name" value="PID"/>
    <property type="match status" value="1"/>
</dbReference>
<dbReference type="EMBL" id="ADFV01067163">
    <property type="status" value="NOT_ANNOTATED_CDS"/>
    <property type="molecule type" value="Genomic_DNA"/>
</dbReference>
<dbReference type="EMBL" id="ADFV01067161">
    <property type="status" value="NOT_ANNOTATED_CDS"/>
    <property type="molecule type" value="Genomic_DNA"/>
</dbReference>
<dbReference type="EMBL" id="ADFV01067160">
    <property type="status" value="NOT_ANNOTATED_CDS"/>
    <property type="molecule type" value="Genomic_DNA"/>
</dbReference>
<dbReference type="Gene3D" id="2.30.29.30">
    <property type="entry name" value="Pleckstrin-homology domain (PH domain)/Phosphotyrosine-binding domain (PTB)"/>
    <property type="match status" value="1"/>
</dbReference>
<keyword evidence="6" id="KW-1207">Sterol metabolism</keyword>
<dbReference type="EMBL" id="ADFV01067159">
    <property type="status" value="NOT_ANNOTATED_CDS"/>
    <property type="molecule type" value="Genomic_DNA"/>
</dbReference>
<dbReference type="EMBL" id="ADFV01067158">
    <property type="status" value="NOT_ANNOTATED_CDS"/>
    <property type="molecule type" value="Genomic_DNA"/>
</dbReference>
<dbReference type="EMBL" id="ADFV01067164">
    <property type="status" value="NOT_ANNOTATED_CDS"/>
    <property type="molecule type" value="Genomic_DNA"/>
</dbReference>
<dbReference type="Ensembl" id="ENSNLET00000054514.1">
    <property type="protein sequence ID" value="ENSNLEP00000028846.1"/>
    <property type="gene ID" value="ENSNLEG00000009087.3"/>
</dbReference>
<evidence type="ECO:0000256" key="4">
    <source>
        <dbReference type="ARBA" id="ARBA00022583"/>
    </source>
</evidence>
<keyword evidence="2" id="KW-0963">Cytoplasm</keyword>
<dbReference type="InterPro" id="IPR051133">
    <property type="entry name" value="Adapter_Engulfment-Domain"/>
</dbReference>
<keyword evidence="7" id="KW-0753">Steroid metabolism</keyword>
<evidence type="ECO:0000256" key="2">
    <source>
        <dbReference type="ARBA" id="ARBA00022490"/>
    </source>
</evidence>
<sequence length="287" mass="30961">MDALKSAGRALIRSPSLAKQSWGGGGRHRKLPENWTDTRETLLEGMLFSLKYLGMTLVEQPKGEELSAAAIKRIVATAKASGKKLQKVTLKVSPRGIILTDNLTNQLIENVSIYRYAQHGVGPSTLSRKLLAHCLVCGKSSAQAVTLTVAQAFKVAFEFWQVSKEGEPLRLHCGCGGSLTGSLTVVATGNLLDLEETAKAPLSTVSANTTNMDEVPRPQALSGSSVVWELDDGLDEAFSRLAQSRTNPQVLDTGLTAQDMHYAQCLSPVDWDKPDSSGTEQDDLFSF</sequence>
<dbReference type="InterPro" id="IPR011993">
    <property type="entry name" value="PH-like_dom_sf"/>
</dbReference>
<comment type="subcellular location">
    <subcellularLocation>
        <location evidence="1">Cytoplasm</location>
    </subcellularLocation>
</comment>
<dbReference type="GeneTree" id="ENSGT00940000157118"/>
<gene>
    <name evidence="9" type="primary">LDLRAP1</name>
</gene>
<keyword evidence="4" id="KW-0254">Endocytosis</keyword>
<organism evidence="9 10">
    <name type="scientific">Nomascus leucogenys</name>
    <name type="common">Northern white-cheeked gibbon</name>
    <name type="synonym">Hylobates leucogenys</name>
    <dbReference type="NCBI Taxonomy" id="61853"/>
    <lineage>
        <taxon>Eukaryota</taxon>
        <taxon>Metazoa</taxon>
        <taxon>Chordata</taxon>
        <taxon>Craniata</taxon>
        <taxon>Vertebrata</taxon>
        <taxon>Euteleostomi</taxon>
        <taxon>Mammalia</taxon>
        <taxon>Eutheria</taxon>
        <taxon>Euarchontoglires</taxon>
        <taxon>Primates</taxon>
        <taxon>Haplorrhini</taxon>
        <taxon>Catarrhini</taxon>
        <taxon>Hylobatidae</taxon>
        <taxon>Nomascus</taxon>
    </lineage>
</organism>
<dbReference type="SUPFAM" id="SSF50729">
    <property type="entry name" value="PH domain-like"/>
    <property type="match status" value="1"/>
</dbReference>
<dbReference type="OMA" id="CTADKAH"/>
<evidence type="ECO:0000256" key="1">
    <source>
        <dbReference type="ARBA" id="ARBA00004496"/>
    </source>
</evidence>
<dbReference type="PANTHER" id="PTHR11232">
    <property type="entry name" value="PHOSPHOTYROSINE INTERACTION DOMAIN-CONTAINING FAMILY MEMBER"/>
    <property type="match status" value="1"/>
</dbReference>
<evidence type="ECO:0000256" key="5">
    <source>
        <dbReference type="ARBA" id="ARBA00023098"/>
    </source>
</evidence>
<reference evidence="9" key="3">
    <citation type="submission" date="2025-09" db="UniProtKB">
        <authorList>
            <consortium name="Ensembl"/>
        </authorList>
    </citation>
    <scope>IDENTIFICATION</scope>
</reference>
<dbReference type="EMBL" id="ADFV01067157">
    <property type="status" value="NOT_ANNOTATED_CDS"/>
    <property type="molecule type" value="Genomic_DNA"/>
</dbReference>
<dbReference type="InterPro" id="IPR006020">
    <property type="entry name" value="PTB/PI_dom"/>
</dbReference>
<reference evidence="9" key="2">
    <citation type="submission" date="2025-08" db="UniProtKB">
        <authorList>
            <consortium name="Ensembl"/>
        </authorList>
    </citation>
    <scope>IDENTIFICATION</scope>
</reference>
<dbReference type="EMBL" id="ADFV01067162">
    <property type="status" value="NOT_ANNOTATED_CDS"/>
    <property type="molecule type" value="Genomic_DNA"/>
</dbReference>
<dbReference type="GO" id="GO:0005769">
    <property type="term" value="C:early endosome"/>
    <property type="evidence" value="ECO:0007669"/>
    <property type="project" value="TreeGrafter"/>
</dbReference>
<protein>
    <submittedName>
        <fullName evidence="9">Low density lipoprotein receptor adaptor protein 1</fullName>
    </submittedName>
</protein>
<name>A0A2I3GC17_NOMLE</name>
<evidence type="ECO:0000256" key="6">
    <source>
        <dbReference type="ARBA" id="ARBA00023166"/>
    </source>
</evidence>
<dbReference type="CDD" id="cd13159">
    <property type="entry name" value="PTB_LDLRAP-mammal-like"/>
    <property type="match status" value="1"/>
</dbReference>